<organism evidence="2">
    <name type="scientific">Arundo donax</name>
    <name type="common">Giant reed</name>
    <name type="synonym">Donax arundinaceus</name>
    <dbReference type="NCBI Taxonomy" id="35708"/>
    <lineage>
        <taxon>Eukaryota</taxon>
        <taxon>Viridiplantae</taxon>
        <taxon>Streptophyta</taxon>
        <taxon>Embryophyta</taxon>
        <taxon>Tracheophyta</taxon>
        <taxon>Spermatophyta</taxon>
        <taxon>Magnoliopsida</taxon>
        <taxon>Liliopsida</taxon>
        <taxon>Poales</taxon>
        <taxon>Poaceae</taxon>
        <taxon>PACMAD clade</taxon>
        <taxon>Arundinoideae</taxon>
        <taxon>Arundineae</taxon>
        <taxon>Arundo</taxon>
    </lineage>
</organism>
<dbReference type="AlphaFoldDB" id="A0A0A8ZH30"/>
<evidence type="ECO:0000256" key="1">
    <source>
        <dbReference type="SAM" id="MobiDB-lite"/>
    </source>
</evidence>
<evidence type="ECO:0000313" key="2">
    <source>
        <dbReference type="EMBL" id="JAD34157.1"/>
    </source>
</evidence>
<name>A0A0A8ZH30_ARUDO</name>
<sequence>MAESSPPSSSRITARIKVSSVTTPHHIRHSKTASANAGTGTIPSSTRRARS</sequence>
<dbReference type="EMBL" id="GBRH01263738">
    <property type="protein sequence ID" value="JAD34157.1"/>
    <property type="molecule type" value="Transcribed_RNA"/>
</dbReference>
<reference evidence="2" key="2">
    <citation type="journal article" date="2015" name="Data Brief">
        <title>Shoot transcriptome of the giant reed, Arundo donax.</title>
        <authorList>
            <person name="Barrero R.A."/>
            <person name="Guerrero F.D."/>
            <person name="Moolhuijzen P."/>
            <person name="Goolsby J.A."/>
            <person name="Tidwell J."/>
            <person name="Bellgard S.E."/>
            <person name="Bellgard M.I."/>
        </authorList>
    </citation>
    <scope>NUCLEOTIDE SEQUENCE</scope>
    <source>
        <tissue evidence="2">Shoot tissue taken approximately 20 cm above the soil surface</tissue>
    </source>
</reference>
<proteinExistence type="predicted"/>
<reference evidence="2" key="1">
    <citation type="submission" date="2014-09" db="EMBL/GenBank/DDBJ databases">
        <authorList>
            <person name="Magalhaes I.L.F."/>
            <person name="Oliveira U."/>
            <person name="Santos F.R."/>
            <person name="Vidigal T.H.D.A."/>
            <person name="Brescovit A.D."/>
            <person name="Santos A.J."/>
        </authorList>
    </citation>
    <scope>NUCLEOTIDE SEQUENCE</scope>
    <source>
        <tissue evidence="2">Shoot tissue taken approximately 20 cm above the soil surface</tissue>
    </source>
</reference>
<accession>A0A0A8ZH30</accession>
<feature type="region of interest" description="Disordered" evidence="1">
    <location>
        <begin position="1"/>
        <end position="51"/>
    </location>
</feature>
<feature type="compositionally biased region" description="Polar residues" evidence="1">
    <location>
        <begin position="1"/>
        <end position="12"/>
    </location>
</feature>
<feature type="compositionally biased region" description="Polar residues" evidence="1">
    <location>
        <begin position="32"/>
        <end position="51"/>
    </location>
</feature>
<protein>
    <submittedName>
        <fullName evidence="2">Uncharacterized protein</fullName>
    </submittedName>
</protein>